<sequence length="423" mass="45322">MSTQAREVIIQYLAILGPFASPLRAIQVPAREVGFQSPVVDAENGKSNAVVTLVVLVLSEPATLKQECSTYDFDPSGGAASRLNFRTGTMPFGSHAFVPQSAPLSPDGYQYRNTSLPAYPYTIRPFYAMPSYGDFGEEGVDYGLQVPLMGTEHLALTPNYITSSAAGRGWTPQMPRTPLYVEQSETPYNHNQLPFHGYPPRLNSNSEIKHGSLNGIGGSLPPPSLINGNVDRMLPPVPSSNNRTAQIGPYLRSNDGLPATTTLQTQPYPDFGMIRNSKHHNNNTISDNSSMASVSYMPMSSTSPESLSSSQMAYGSQTSMSMSQHSDIYTPPSTDGLCTNESSGAPSYGHISGESKRGSQSSHASSGDGSLPPLQNGSGAVNDREYHYAPAPNSSSYHYPMPPIHQPKPVSGRPSISVGGDQE</sequence>
<evidence type="ECO:0000313" key="3">
    <source>
        <dbReference type="Proteomes" id="UP000178912"/>
    </source>
</evidence>
<keyword evidence="3" id="KW-1185">Reference proteome</keyword>
<dbReference type="OrthoDB" id="5394557at2759"/>
<organism evidence="2 3">
    <name type="scientific">Rhynchosporium agropyri</name>
    <dbReference type="NCBI Taxonomy" id="914238"/>
    <lineage>
        <taxon>Eukaryota</taxon>
        <taxon>Fungi</taxon>
        <taxon>Dikarya</taxon>
        <taxon>Ascomycota</taxon>
        <taxon>Pezizomycotina</taxon>
        <taxon>Leotiomycetes</taxon>
        <taxon>Helotiales</taxon>
        <taxon>Ploettnerulaceae</taxon>
        <taxon>Rhynchosporium</taxon>
    </lineage>
</organism>
<feature type="region of interest" description="Disordered" evidence="1">
    <location>
        <begin position="274"/>
        <end position="423"/>
    </location>
</feature>
<evidence type="ECO:0000256" key="1">
    <source>
        <dbReference type="SAM" id="MobiDB-lite"/>
    </source>
</evidence>
<feature type="compositionally biased region" description="Low complexity" evidence="1">
    <location>
        <begin position="300"/>
        <end position="310"/>
    </location>
</feature>
<name>A0A1E1KX21_9HELO</name>
<accession>A0A1E1KX21</accession>
<reference evidence="3" key="1">
    <citation type="submission" date="2016-03" db="EMBL/GenBank/DDBJ databases">
        <authorList>
            <person name="Guldener U."/>
        </authorList>
    </citation>
    <scope>NUCLEOTIDE SEQUENCE [LARGE SCALE GENOMIC DNA]</scope>
    <source>
        <strain evidence="3">04CH-RAC-A.6.1</strain>
    </source>
</reference>
<feature type="compositionally biased region" description="Low complexity" evidence="1">
    <location>
        <begin position="358"/>
        <end position="370"/>
    </location>
</feature>
<gene>
    <name evidence="2" type="ORF">RAG0_09804</name>
</gene>
<evidence type="ECO:0000313" key="2">
    <source>
        <dbReference type="EMBL" id="CZT02784.1"/>
    </source>
</evidence>
<dbReference type="AlphaFoldDB" id="A0A1E1KX21"/>
<protein>
    <submittedName>
        <fullName evidence="2">Uncharacterized protein</fullName>
    </submittedName>
</protein>
<dbReference type="Proteomes" id="UP000178912">
    <property type="component" value="Unassembled WGS sequence"/>
</dbReference>
<feature type="compositionally biased region" description="Polar residues" evidence="1">
    <location>
        <begin position="311"/>
        <end position="345"/>
    </location>
</feature>
<proteinExistence type="predicted"/>
<dbReference type="EMBL" id="FJUX01000058">
    <property type="protein sequence ID" value="CZT02784.1"/>
    <property type="molecule type" value="Genomic_DNA"/>
</dbReference>
<feature type="compositionally biased region" description="Polar residues" evidence="1">
    <location>
        <begin position="282"/>
        <end position="293"/>
    </location>
</feature>